<evidence type="ECO:0000313" key="2">
    <source>
        <dbReference type="EMBL" id="CAB4172837.1"/>
    </source>
</evidence>
<dbReference type="EMBL" id="LR797437">
    <property type="protein sequence ID" value="CAB4216091.1"/>
    <property type="molecule type" value="Genomic_DNA"/>
</dbReference>
<name>A0A6J5PPA8_9CAUD</name>
<dbReference type="EMBL" id="LR796890">
    <property type="protein sequence ID" value="CAB4172837.1"/>
    <property type="molecule type" value="Genomic_DNA"/>
</dbReference>
<reference evidence="2" key="1">
    <citation type="submission" date="2020-05" db="EMBL/GenBank/DDBJ databases">
        <authorList>
            <person name="Chiriac C."/>
            <person name="Salcher M."/>
            <person name="Ghai R."/>
            <person name="Kavagutti S V."/>
        </authorList>
    </citation>
    <scope>NUCLEOTIDE SEQUENCE</scope>
</reference>
<accession>A0A6J5PPA8</accession>
<gene>
    <name evidence="3" type="ORF">UFOVP1381_11</name>
    <name evidence="4" type="ORF">UFOVP1476_37</name>
    <name evidence="2" type="ORF">UFOVP944_9</name>
</gene>
<organism evidence="2">
    <name type="scientific">uncultured Caudovirales phage</name>
    <dbReference type="NCBI Taxonomy" id="2100421"/>
    <lineage>
        <taxon>Viruses</taxon>
        <taxon>Duplodnaviria</taxon>
        <taxon>Heunggongvirae</taxon>
        <taxon>Uroviricota</taxon>
        <taxon>Caudoviricetes</taxon>
        <taxon>Peduoviridae</taxon>
        <taxon>Maltschvirus</taxon>
        <taxon>Maltschvirus maltsch</taxon>
    </lineage>
</organism>
<sequence>MSWSVWLLRDTAEEVTDQVRVGSISAGTTASPSGLGMQFETLGGLIDGAVIGSQVQIRDGASVIFRGIVNAIERGDAGSVAGQYASTAYICSDIYGLLRSTIIPTPEPDSAAEAAQEQPSGFRSRIRSEDPDPAAGLDETPAGMFAWALGLIEDLEAARAVRRMPIISLSTEFVSATPEFTFTKYFPMVAESSYWDLLNDVATMAGQGWSIDPVGDPEDGADFILRTWNAIDRDAGNTASFEITDSPDIDPSVEGRDMLIARTISIAEDATDVVNKIEVSWEKASAKTPGLIIDKRVTVSDAESIGLYGERFERLSTEFRTAQMAEAAGLRKIGSAKRANVRGNARLPWDASVKAGRWVNIHRIDHPGDHDGHFDIYAWISTIRPAFEPGYVNPSTGQEEPAWMDIDFNSDPYEASAFRPFVPTTASAGGGKSGDGTTPTVPVLPSPIGSSGNYVLVNVEPMLGPLSSGARKMPLAYSDFFQREQEPKYTPKSFAWTSAGGTVNRASLMPKSTFGADAYYGGGNDYKLGDTTQGLSSIGLFKVQTNISLGTQIKSARLCLVVNAPTATGVSAVEPGRVSGIAVAQLSYVPYGSSNTPLGIEEMMTRLLAGGSAAVPPSIGGSIVGNVHTFALGEGTNRFVIDFNPGLYPAAESAYSNTKMSAYFVIAATSSTHNKILVSPHYMVARAFATVNSGTTGVPSPSNTQTWIVDRAVPTRTYLSTDPTEYRNIGFNISKDWSASFGSYALIQISGTASSEGVQSTSNEFSGKFRQYAGQTSFTLSAPGKREGMVVRVYTTSTAYGETVNRAKDITSYVTTSLNDAGQVVSIDIARAASYGLLANQRLTVEFGS</sequence>
<evidence type="ECO:0000256" key="1">
    <source>
        <dbReference type="SAM" id="MobiDB-lite"/>
    </source>
</evidence>
<dbReference type="EMBL" id="LR797328">
    <property type="protein sequence ID" value="CAB4203253.1"/>
    <property type="molecule type" value="Genomic_DNA"/>
</dbReference>
<proteinExistence type="predicted"/>
<protein>
    <submittedName>
        <fullName evidence="2">Uncharacterized protein</fullName>
    </submittedName>
</protein>
<evidence type="ECO:0000313" key="4">
    <source>
        <dbReference type="EMBL" id="CAB4216091.1"/>
    </source>
</evidence>
<evidence type="ECO:0000313" key="3">
    <source>
        <dbReference type="EMBL" id="CAB4203253.1"/>
    </source>
</evidence>
<feature type="region of interest" description="Disordered" evidence="1">
    <location>
        <begin position="106"/>
        <end position="137"/>
    </location>
</feature>